<gene>
    <name evidence="3" type="ORF">A7X95_00900</name>
    <name evidence="2" type="ORF">T478_0617</name>
</gene>
<dbReference type="HOGENOM" id="CLU_2340011_0_0_2"/>
<reference evidence="3" key="2">
    <citation type="submission" date="2016-05" db="EMBL/GenBank/DDBJ databases">
        <authorList>
            <person name="Lavstsen T."/>
            <person name="Jespersen J.S."/>
        </authorList>
    </citation>
    <scope>NUCLEOTIDE SEQUENCE [LARGE SCALE GENOMIC DNA]</scope>
    <source>
        <strain evidence="3">U25</strain>
    </source>
</reference>
<dbReference type="KEGG" id="nbv:T478_0617"/>
<dbReference type="EMBL" id="CP007026">
    <property type="protein sequence ID" value="AJA93136.1"/>
    <property type="molecule type" value="Genomic_DNA"/>
</dbReference>
<feature type="transmembrane region" description="Helical" evidence="1">
    <location>
        <begin position="69"/>
        <end position="92"/>
    </location>
</feature>
<sequence length="97" mass="11277">MNNLSLIHFLKKYLVNIQNSTWFFIGIILLILGSFVTIFDYPQIQYFENMDSEMYATLESEQKEIHNRLIIEFSVGLVILLAGGASFIMSFFKNSKK</sequence>
<keyword evidence="1" id="KW-0472">Membrane</keyword>
<evidence type="ECO:0000256" key="1">
    <source>
        <dbReference type="SAM" id="Phobius"/>
    </source>
</evidence>
<organism evidence="2 4">
    <name type="scientific">Candidatus Nitrosopelagicus brevis</name>
    <dbReference type="NCBI Taxonomy" id="1410606"/>
    <lineage>
        <taxon>Archaea</taxon>
        <taxon>Nitrososphaerota</taxon>
    </lineage>
</organism>
<reference evidence="2 4" key="1">
    <citation type="journal article" date="2015" name="Proc. Natl. Acad. Sci. U.S.A.">
        <title>Genomic and proteomic characterization of "Candidatus Nitrosopelagicus brevis": An ammonia-oxidizing archaeon from the open ocean.</title>
        <authorList>
            <person name="Santoro A.E."/>
            <person name="Dupont C.L."/>
            <person name="Richter R.A."/>
            <person name="Craig M.T."/>
            <person name="Carini P."/>
            <person name="McIlvin M.R."/>
            <person name="Yang Y."/>
            <person name="Orsi W.D."/>
            <person name="Moran D.M."/>
            <person name="Saito M.A."/>
        </authorList>
    </citation>
    <scope>NUCLEOTIDE SEQUENCE [LARGE SCALE GENOMIC DNA]</scope>
    <source>
        <strain evidence="2">CN25</strain>
        <strain evidence="4">V2</strain>
    </source>
</reference>
<reference evidence="3 5" key="3">
    <citation type="submission" date="2018-04" db="EMBL/GenBank/DDBJ databases">
        <title>Transcriptomics of ammonia oxidizing archaea.</title>
        <authorList>
            <person name="Carini P."/>
        </authorList>
    </citation>
    <scope>NUCLEOTIDE SEQUENCE [LARGE SCALE GENOMIC DNA]</scope>
    <source>
        <strain evidence="3 5">U25</strain>
    </source>
</reference>
<proteinExistence type="predicted"/>
<evidence type="ECO:0000313" key="4">
    <source>
        <dbReference type="Proteomes" id="UP000030944"/>
    </source>
</evidence>
<accession>A0A0A7V4P2</accession>
<keyword evidence="5" id="KW-1185">Reference proteome</keyword>
<keyword evidence="1" id="KW-0812">Transmembrane</keyword>
<name>A0A0A7V4P2_9ARCH</name>
<evidence type="ECO:0000313" key="2">
    <source>
        <dbReference type="EMBL" id="AJA93136.1"/>
    </source>
</evidence>
<feature type="transmembrane region" description="Helical" evidence="1">
    <location>
        <begin position="21"/>
        <end position="39"/>
    </location>
</feature>
<dbReference type="AlphaFoldDB" id="A0A0A7V4P2"/>
<keyword evidence="1" id="KW-1133">Transmembrane helix</keyword>
<evidence type="ECO:0000313" key="3">
    <source>
        <dbReference type="EMBL" id="PTL87873.1"/>
    </source>
</evidence>
<dbReference type="Proteomes" id="UP000241022">
    <property type="component" value="Unassembled WGS sequence"/>
</dbReference>
<dbReference type="OrthoDB" id="3256at2157"/>
<dbReference type="Proteomes" id="UP000030944">
    <property type="component" value="Chromosome"/>
</dbReference>
<protein>
    <submittedName>
        <fullName evidence="2">Uncharacterized protein</fullName>
    </submittedName>
</protein>
<dbReference type="EMBL" id="LXWN01000001">
    <property type="protein sequence ID" value="PTL87873.1"/>
    <property type="molecule type" value="Genomic_DNA"/>
</dbReference>
<evidence type="ECO:0000313" key="5">
    <source>
        <dbReference type="Proteomes" id="UP000241022"/>
    </source>
</evidence>